<evidence type="ECO:0000256" key="1">
    <source>
        <dbReference type="SAM" id="MobiDB-lite"/>
    </source>
</evidence>
<dbReference type="EMBL" id="RDQH01000336">
    <property type="protein sequence ID" value="RXH87840.1"/>
    <property type="molecule type" value="Genomic_DNA"/>
</dbReference>
<evidence type="ECO:0000256" key="2">
    <source>
        <dbReference type="SAM" id="Phobius"/>
    </source>
</evidence>
<reference evidence="3 4" key="1">
    <citation type="submission" date="2018-10" db="EMBL/GenBank/DDBJ databases">
        <title>A high-quality apple genome assembly.</title>
        <authorList>
            <person name="Hu J."/>
        </authorList>
    </citation>
    <scope>NUCLEOTIDE SEQUENCE [LARGE SCALE GENOMIC DNA]</scope>
    <source>
        <strain evidence="4">cv. HFTH1</strain>
        <tissue evidence="3">Young leaf</tissue>
    </source>
</reference>
<dbReference type="PANTHER" id="PTHR31170:SF21">
    <property type="match status" value="1"/>
</dbReference>
<sequence>MTSPSTSSSSLSTANNGGRDGDVVIQMASPDAINITQLTSSMEESLKSVEKTDWLLRPSAGMRSCCIFKVPQWLVEVNGQTYHPHIVSIGPYHHGKPDLEMMQQHKWRYLRDLLARTPPTGPTLSDYLQLVAFKEEDIRGCYSETRKLSKSELVQMMVLDGLFIIEIFFRVERLSERDPCVDPDDAIFNLNWLLPKLMLDLLRLENQIPFFVLEMLFNQSKPSRPNSVEYSSLSKASLKFFNFAVLQRSDEDLEKYYHLEGVHLLDLIRKTYIHDIPDPPRGNAFESVDKIRSVKKLHQVGIKFKKGEAASFLDIKFRNGVLEVPHMTVDDLRVHLFLNFVAFEQCYNHCHKHITTYAVFMNCLNGTPADTSFLCDRNIIENYLGSDEEVTHFFKNLGKDAAFDINASYLLQLFKDVNEHCNNVWNVQWAGFMLTYFDTPWSFMSASAILIALLLTAIQTVLAIYASDGPGGHGGRQ</sequence>
<keyword evidence="2" id="KW-1133">Transmembrane helix</keyword>
<feature type="compositionally biased region" description="Low complexity" evidence="1">
    <location>
        <begin position="1"/>
        <end position="13"/>
    </location>
</feature>
<accession>A0A498IXB2</accession>
<dbReference type="Pfam" id="PF03140">
    <property type="entry name" value="DUF247"/>
    <property type="match status" value="1"/>
</dbReference>
<feature type="region of interest" description="Disordered" evidence="1">
    <location>
        <begin position="1"/>
        <end position="22"/>
    </location>
</feature>
<evidence type="ECO:0000313" key="4">
    <source>
        <dbReference type="Proteomes" id="UP000290289"/>
    </source>
</evidence>
<name>A0A498IXB2_MALDO</name>
<gene>
    <name evidence="3" type="ORF">DVH24_034740</name>
</gene>
<organism evidence="3 4">
    <name type="scientific">Malus domestica</name>
    <name type="common">Apple</name>
    <name type="synonym">Pyrus malus</name>
    <dbReference type="NCBI Taxonomy" id="3750"/>
    <lineage>
        <taxon>Eukaryota</taxon>
        <taxon>Viridiplantae</taxon>
        <taxon>Streptophyta</taxon>
        <taxon>Embryophyta</taxon>
        <taxon>Tracheophyta</taxon>
        <taxon>Spermatophyta</taxon>
        <taxon>Magnoliopsida</taxon>
        <taxon>eudicotyledons</taxon>
        <taxon>Gunneridae</taxon>
        <taxon>Pentapetalae</taxon>
        <taxon>rosids</taxon>
        <taxon>fabids</taxon>
        <taxon>Rosales</taxon>
        <taxon>Rosaceae</taxon>
        <taxon>Amygdaloideae</taxon>
        <taxon>Maleae</taxon>
        <taxon>Malus</taxon>
    </lineage>
</organism>
<keyword evidence="4" id="KW-1185">Reference proteome</keyword>
<keyword evidence="2" id="KW-0812">Transmembrane</keyword>
<proteinExistence type="predicted"/>
<evidence type="ECO:0000313" key="3">
    <source>
        <dbReference type="EMBL" id="RXH87840.1"/>
    </source>
</evidence>
<feature type="transmembrane region" description="Helical" evidence="2">
    <location>
        <begin position="441"/>
        <end position="466"/>
    </location>
</feature>
<dbReference type="Proteomes" id="UP000290289">
    <property type="component" value="Chromosome 10"/>
</dbReference>
<dbReference type="AlphaFoldDB" id="A0A498IXB2"/>
<protein>
    <submittedName>
        <fullName evidence="3">Uncharacterized protein</fullName>
    </submittedName>
</protein>
<keyword evidence="2" id="KW-0472">Membrane</keyword>
<dbReference type="PANTHER" id="PTHR31170">
    <property type="entry name" value="BNAC04G53230D PROTEIN"/>
    <property type="match status" value="1"/>
</dbReference>
<comment type="caution">
    <text evidence="3">The sequence shown here is derived from an EMBL/GenBank/DDBJ whole genome shotgun (WGS) entry which is preliminary data.</text>
</comment>
<dbReference type="InterPro" id="IPR004158">
    <property type="entry name" value="DUF247_pln"/>
</dbReference>